<dbReference type="Gene3D" id="3.40.30.10">
    <property type="entry name" value="Glutaredoxin"/>
    <property type="match status" value="1"/>
</dbReference>
<evidence type="ECO:0000256" key="3">
    <source>
        <dbReference type="ARBA" id="ARBA00023157"/>
    </source>
</evidence>
<sequence>MNLRNTLKSFAYTITMFILLAACSNGTESTTESNNVDSSTVENKPSATKAENEEVLNAQNEAKPFTQLHDNKITYIDFWASWCGPCLAEMPNSEKLKEEYSKQGINFIYLSVDESPDDWKQAAQDLGLPDAENYLLPKGPYSPIAQQFKINAIPRYMIMDKTGNIINDDAPRPSSPEIRQLFDKLLAAK</sequence>
<dbReference type="PROSITE" id="PS51257">
    <property type="entry name" value="PROKAR_LIPOPROTEIN"/>
    <property type="match status" value="1"/>
</dbReference>
<keyword evidence="2" id="KW-0201">Cytochrome c-type biogenesis</keyword>
<dbReference type="PANTHER" id="PTHR42852:SF6">
    <property type="entry name" value="THIOL:DISULFIDE INTERCHANGE PROTEIN DSBE"/>
    <property type="match status" value="1"/>
</dbReference>
<evidence type="ECO:0000256" key="4">
    <source>
        <dbReference type="ARBA" id="ARBA00023284"/>
    </source>
</evidence>
<comment type="subcellular location">
    <subcellularLocation>
        <location evidence="1">Cell envelope</location>
    </subcellularLocation>
</comment>
<keyword evidence="6" id="KW-0732">Signal</keyword>
<accession>A0ABW5J226</accession>
<evidence type="ECO:0000313" key="8">
    <source>
        <dbReference type="EMBL" id="MFD2519803.1"/>
    </source>
</evidence>
<evidence type="ECO:0000313" key="9">
    <source>
        <dbReference type="Proteomes" id="UP001597510"/>
    </source>
</evidence>
<evidence type="ECO:0000256" key="6">
    <source>
        <dbReference type="SAM" id="SignalP"/>
    </source>
</evidence>
<dbReference type="EMBL" id="JBHULC010000003">
    <property type="protein sequence ID" value="MFD2519803.1"/>
    <property type="molecule type" value="Genomic_DNA"/>
</dbReference>
<dbReference type="RefSeq" id="WP_340236343.1">
    <property type="nucleotide sequence ID" value="NZ_JBBEWC010000006.1"/>
</dbReference>
<dbReference type="InterPro" id="IPR036249">
    <property type="entry name" value="Thioredoxin-like_sf"/>
</dbReference>
<dbReference type="Pfam" id="PF13905">
    <property type="entry name" value="Thioredoxin_8"/>
    <property type="match status" value="1"/>
</dbReference>
<dbReference type="InterPro" id="IPR013766">
    <property type="entry name" value="Thioredoxin_domain"/>
</dbReference>
<proteinExistence type="predicted"/>
<dbReference type="InterPro" id="IPR050553">
    <property type="entry name" value="Thioredoxin_ResA/DsbE_sf"/>
</dbReference>
<protein>
    <submittedName>
        <fullName evidence="8">TlpA family protein disulfide reductase</fullName>
    </submittedName>
</protein>
<dbReference type="SUPFAM" id="SSF52833">
    <property type="entry name" value="Thioredoxin-like"/>
    <property type="match status" value="1"/>
</dbReference>
<keyword evidence="3" id="KW-1015">Disulfide bond</keyword>
<feature type="signal peptide" evidence="6">
    <location>
        <begin position="1"/>
        <end position="21"/>
    </location>
</feature>
<keyword evidence="9" id="KW-1185">Reference proteome</keyword>
<dbReference type="InterPro" id="IPR012336">
    <property type="entry name" value="Thioredoxin-like_fold"/>
</dbReference>
<dbReference type="Proteomes" id="UP001597510">
    <property type="component" value="Unassembled WGS sequence"/>
</dbReference>
<organism evidence="8 9">
    <name type="scientific">Emticicia soli</name>
    <dbReference type="NCBI Taxonomy" id="2027878"/>
    <lineage>
        <taxon>Bacteria</taxon>
        <taxon>Pseudomonadati</taxon>
        <taxon>Bacteroidota</taxon>
        <taxon>Cytophagia</taxon>
        <taxon>Cytophagales</taxon>
        <taxon>Leadbetterellaceae</taxon>
        <taxon>Emticicia</taxon>
    </lineage>
</organism>
<dbReference type="CDD" id="cd02966">
    <property type="entry name" value="TlpA_like_family"/>
    <property type="match status" value="1"/>
</dbReference>
<evidence type="ECO:0000256" key="5">
    <source>
        <dbReference type="SAM" id="MobiDB-lite"/>
    </source>
</evidence>
<dbReference type="PROSITE" id="PS51352">
    <property type="entry name" value="THIOREDOXIN_2"/>
    <property type="match status" value="1"/>
</dbReference>
<gene>
    <name evidence="8" type="ORF">ACFSR2_02835</name>
</gene>
<evidence type="ECO:0000259" key="7">
    <source>
        <dbReference type="PROSITE" id="PS51352"/>
    </source>
</evidence>
<reference evidence="9" key="1">
    <citation type="journal article" date="2019" name="Int. J. Syst. Evol. Microbiol.">
        <title>The Global Catalogue of Microorganisms (GCM) 10K type strain sequencing project: providing services to taxonomists for standard genome sequencing and annotation.</title>
        <authorList>
            <consortium name="The Broad Institute Genomics Platform"/>
            <consortium name="The Broad Institute Genome Sequencing Center for Infectious Disease"/>
            <person name="Wu L."/>
            <person name="Ma J."/>
        </authorList>
    </citation>
    <scope>NUCLEOTIDE SEQUENCE [LARGE SCALE GENOMIC DNA]</scope>
    <source>
        <strain evidence="9">KCTC 52344</strain>
    </source>
</reference>
<feature type="domain" description="Thioredoxin" evidence="7">
    <location>
        <begin position="44"/>
        <end position="187"/>
    </location>
</feature>
<evidence type="ECO:0000256" key="2">
    <source>
        <dbReference type="ARBA" id="ARBA00022748"/>
    </source>
</evidence>
<dbReference type="PANTHER" id="PTHR42852">
    <property type="entry name" value="THIOL:DISULFIDE INTERCHANGE PROTEIN DSBE"/>
    <property type="match status" value="1"/>
</dbReference>
<feature type="chain" id="PRO_5047502606" evidence="6">
    <location>
        <begin position="22"/>
        <end position="189"/>
    </location>
</feature>
<keyword evidence="4" id="KW-0676">Redox-active center</keyword>
<name>A0ABW5J226_9BACT</name>
<feature type="region of interest" description="Disordered" evidence="5">
    <location>
        <begin position="29"/>
        <end position="52"/>
    </location>
</feature>
<feature type="compositionally biased region" description="Polar residues" evidence="5">
    <location>
        <begin position="29"/>
        <end position="46"/>
    </location>
</feature>
<comment type="caution">
    <text evidence="8">The sequence shown here is derived from an EMBL/GenBank/DDBJ whole genome shotgun (WGS) entry which is preliminary data.</text>
</comment>
<evidence type="ECO:0000256" key="1">
    <source>
        <dbReference type="ARBA" id="ARBA00004196"/>
    </source>
</evidence>